<protein>
    <submittedName>
        <fullName evidence="3">Uncharacterized protein</fullName>
    </submittedName>
</protein>
<dbReference type="EMBL" id="MU807017">
    <property type="protein sequence ID" value="KAJ3832266.1"/>
    <property type="molecule type" value="Genomic_DNA"/>
</dbReference>
<keyword evidence="4" id="KW-1185">Reference proteome</keyword>
<accession>A0AA38NXD5</accession>
<feature type="region of interest" description="Disordered" evidence="1">
    <location>
        <begin position="520"/>
        <end position="542"/>
    </location>
</feature>
<dbReference type="Proteomes" id="UP001163846">
    <property type="component" value="Unassembled WGS sequence"/>
</dbReference>
<organism evidence="3 4">
    <name type="scientific">Lentinula raphanica</name>
    <dbReference type="NCBI Taxonomy" id="153919"/>
    <lineage>
        <taxon>Eukaryota</taxon>
        <taxon>Fungi</taxon>
        <taxon>Dikarya</taxon>
        <taxon>Basidiomycota</taxon>
        <taxon>Agaricomycotina</taxon>
        <taxon>Agaricomycetes</taxon>
        <taxon>Agaricomycetidae</taxon>
        <taxon>Agaricales</taxon>
        <taxon>Marasmiineae</taxon>
        <taxon>Omphalotaceae</taxon>
        <taxon>Lentinula</taxon>
    </lineage>
</organism>
<feature type="transmembrane region" description="Helical" evidence="2">
    <location>
        <begin position="116"/>
        <end position="139"/>
    </location>
</feature>
<keyword evidence="2" id="KW-1133">Transmembrane helix</keyword>
<proteinExistence type="predicted"/>
<gene>
    <name evidence="3" type="ORF">F5878DRAFT_646922</name>
</gene>
<keyword evidence="2" id="KW-0472">Membrane</keyword>
<reference evidence="3" key="1">
    <citation type="submission" date="2022-08" db="EMBL/GenBank/DDBJ databases">
        <authorList>
            <consortium name="DOE Joint Genome Institute"/>
            <person name="Min B."/>
            <person name="Riley R."/>
            <person name="Sierra-Patev S."/>
            <person name="Naranjo-Ortiz M."/>
            <person name="Looney B."/>
            <person name="Konkel Z."/>
            <person name="Slot J.C."/>
            <person name="Sakamoto Y."/>
            <person name="Steenwyk J.L."/>
            <person name="Rokas A."/>
            <person name="Carro J."/>
            <person name="Camarero S."/>
            <person name="Ferreira P."/>
            <person name="Molpeceres G."/>
            <person name="Ruiz-Duenas F.J."/>
            <person name="Serrano A."/>
            <person name="Henrissat B."/>
            <person name="Drula E."/>
            <person name="Hughes K.W."/>
            <person name="Mata J.L."/>
            <person name="Ishikawa N.K."/>
            <person name="Vargas-Isla R."/>
            <person name="Ushijima S."/>
            <person name="Smith C.A."/>
            <person name="Ahrendt S."/>
            <person name="Andreopoulos W."/>
            <person name="He G."/>
            <person name="Labutti K."/>
            <person name="Lipzen A."/>
            <person name="Ng V."/>
            <person name="Sandor L."/>
            <person name="Barry K."/>
            <person name="Martinez A.T."/>
            <person name="Xiao Y."/>
            <person name="Gibbons J.G."/>
            <person name="Terashima K."/>
            <person name="Hibbett D.S."/>
            <person name="Grigoriev I.V."/>
        </authorList>
    </citation>
    <scope>NUCLEOTIDE SEQUENCE</scope>
    <source>
        <strain evidence="3">TFB9207</strain>
    </source>
</reference>
<name>A0AA38NXD5_9AGAR</name>
<evidence type="ECO:0000313" key="3">
    <source>
        <dbReference type="EMBL" id="KAJ3832266.1"/>
    </source>
</evidence>
<evidence type="ECO:0000313" key="4">
    <source>
        <dbReference type="Proteomes" id="UP001163846"/>
    </source>
</evidence>
<dbReference type="AlphaFoldDB" id="A0AA38NXD5"/>
<keyword evidence="2" id="KW-0812">Transmembrane</keyword>
<comment type="caution">
    <text evidence="3">The sequence shown here is derived from an EMBL/GenBank/DDBJ whole genome shotgun (WGS) entry which is preliminary data.</text>
</comment>
<evidence type="ECO:0000256" key="2">
    <source>
        <dbReference type="SAM" id="Phobius"/>
    </source>
</evidence>
<sequence>MARELGGILCCCPGHIYTWRGSKESQASTIVFAVLHLLVSAFFFFAGQRVHSESHATLQKTLDKFSSLKLHRASSNILRIVCFVSTTDFRQDFLPASKQDTPCYDYCSLVPVQILYIVRFAFININNYFFNILLNMFFFSPNRHSPRAITAYQFPLLLALTVRGPRVNLCRPHGRNSAWSFFWLPPRALPKKAKVSFSTKYDATGNYPVSLIKDDDKGRLQRLVLIQIAKDVMRLMPELGSRVSSDSLEVVGSLGLFRTSTNCYVVPYEVSAIKNKKKFKLEGTTLSMWYEGKNPRAQFSGLINNERVKQNLDTSVAQELLLIVTSSYFVTITFPERSKTDSASYLELNEAFQGLLESYPGLLDQITNDIRSARTYLAGKDVKVEGFPHVFKRFDRYIIPYRITYPENDLKLEPKSIGGIVEVYPDVNKGKDSAAPYKADLQAMRGYVNIPDNVAKFLFQTIKMGVEAESSDPKLAEVSKLMETILGNEWQPDAFLLNPGPYRKSRSMHLDEMRKLLVSARSGGSGCSQDADNVEPNPEEED</sequence>
<feature type="transmembrane region" description="Helical" evidence="2">
    <location>
        <begin position="27"/>
        <end position="46"/>
    </location>
</feature>
<evidence type="ECO:0000256" key="1">
    <source>
        <dbReference type="SAM" id="MobiDB-lite"/>
    </source>
</evidence>